<keyword evidence="3 12" id="KW-0813">Transport</keyword>
<gene>
    <name evidence="13" type="ORF">AAG570_009079</name>
</gene>
<comment type="similarity">
    <text evidence="2 12">Belongs to the amiloride-sensitive sodium channel (TC 1.A.6) family.</text>
</comment>
<evidence type="ECO:0000256" key="4">
    <source>
        <dbReference type="ARBA" id="ARBA00022461"/>
    </source>
</evidence>
<evidence type="ECO:0000256" key="6">
    <source>
        <dbReference type="ARBA" id="ARBA00022989"/>
    </source>
</evidence>
<keyword evidence="10 12" id="KW-0739">Sodium transport</keyword>
<evidence type="ECO:0000256" key="5">
    <source>
        <dbReference type="ARBA" id="ARBA00022692"/>
    </source>
</evidence>
<evidence type="ECO:0000256" key="11">
    <source>
        <dbReference type="ARBA" id="ARBA00023303"/>
    </source>
</evidence>
<keyword evidence="6" id="KW-1133">Transmembrane helix</keyword>
<evidence type="ECO:0000256" key="1">
    <source>
        <dbReference type="ARBA" id="ARBA00004141"/>
    </source>
</evidence>
<keyword evidence="5 12" id="KW-0812">Transmembrane</keyword>
<organism evidence="13 14">
    <name type="scientific">Ranatra chinensis</name>
    <dbReference type="NCBI Taxonomy" id="642074"/>
    <lineage>
        <taxon>Eukaryota</taxon>
        <taxon>Metazoa</taxon>
        <taxon>Ecdysozoa</taxon>
        <taxon>Arthropoda</taxon>
        <taxon>Hexapoda</taxon>
        <taxon>Insecta</taxon>
        <taxon>Pterygota</taxon>
        <taxon>Neoptera</taxon>
        <taxon>Paraneoptera</taxon>
        <taxon>Hemiptera</taxon>
        <taxon>Heteroptera</taxon>
        <taxon>Panheteroptera</taxon>
        <taxon>Nepomorpha</taxon>
        <taxon>Nepidae</taxon>
        <taxon>Ranatrinae</taxon>
        <taxon>Ranatra</taxon>
    </lineage>
</organism>
<proteinExistence type="inferred from homology"/>
<keyword evidence="9" id="KW-0472">Membrane</keyword>
<evidence type="ECO:0000256" key="12">
    <source>
        <dbReference type="RuleBase" id="RU000679"/>
    </source>
</evidence>
<evidence type="ECO:0000256" key="7">
    <source>
        <dbReference type="ARBA" id="ARBA00023053"/>
    </source>
</evidence>
<protein>
    <submittedName>
        <fullName evidence="13">Uncharacterized protein</fullName>
    </submittedName>
</protein>
<dbReference type="GO" id="GO:0016020">
    <property type="term" value="C:membrane"/>
    <property type="evidence" value="ECO:0007669"/>
    <property type="project" value="UniProtKB-SubCell"/>
</dbReference>
<evidence type="ECO:0000256" key="2">
    <source>
        <dbReference type="ARBA" id="ARBA00007193"/>
    </source>
</evidence>
<dbReference type="Proteomes" id="UP001558652">
    <property type="component" value="Unassembled WGS sequence"/>
</dbReference>
<accession>A0ABD0Z9S8</accession>
<evidence type="ECO:0000256" key="8">
    <source>
        <dbReference type="ARBA" id="ARBA00023065"/>
    </source>
</evidence>
<evidence type="ECO:0000313" key="13">
    <source>
        <dbReference type="EMBL" id="KAL1139018.1"/>
    </source>
</evidence>
<dbReference type="AlphaFoldDB" id="A0ABD0Z9S8"/>
<evidence type="ECO:0000313" key="14">
    <source>
        <dbReference type="Proteomes" id="UP001558652"/>
    </source>
</evidence>
<evidence type="ECO:0000256" key="9">
    <source>
        <dbReference type="ARBA" id="ARBA00023136"/>
    </source>
</evidence>
<comment type="subcellular location">
    <subcellularLocation>
        <location evidence="1">Membrane</location>
        <topology evidence="1">Multi-pass membrane protein</topology>
    </subcellularLocation>
</comment>
<evidence type="ECO:0000256" key="10">
    <source>
        <dbReference type="ARBA" id="ARBA00023201"/>
    </source>
</evidence>
<dbReference type="EMBL" id="JBFDAA010000003">
    <property type="protein sequence ID" value="KAL1139018.1"/>
    <property type="molecule type" value="Genomic_DNA"/>
</dbReference>
<dbReference type="PANTHER" id="PTHR11690:SF288">
    <property type="entry name" value="AMILORIDE-SENSITIVE NA+ CHANNEL-RELATED"/>
    <property type="match status" value="1"/>
</dbReference>
<name>A0ABD0Z9S8_9HEMI</name>
<sequence>MEMIGVQVNAGTRPVNFFSVYKPPYTKLDCDGLHDILSEPERPFVCTDGIHPLGKLPSRLVKKRILENENASTSAAQSQLLECMVREAVQTELSDKLRRQIHGLEAVQFGVVLAQIDEDADDFQVAKEDNTTWRTVEQKQDRKPQKYYWPAMARMVVEELAKCRVCAQAKDPPVSAKHGCEELVERVDREKRDRVDCANDKATDRWDRVGAGDLVYVRNWWWSGRCRGTGYSCGIRRREDSGLFMLMRLGRQRRRTVQELADALGGLYPLGVVPTGSSTCNDFRGEANAGGETLTFTSSINSSRTWFCTCSKRTRDMVKTHVQDYCGATTIHGVQYLAEARRPITERLWWVIVFIASFCVNSYMISKIWEKWHETPVIVSFDEKTTPVWEVPFPAITICPEARFDAHALNFSHLYSSQNLTQGLADAAMLCEYYSVSPGIPDWLAEDNEFTSDNVTDYFSEVSFL</sequence>
<dbReference type="InterPro" id="IPR001873">
    <property type="entry name" value="ENaC"/>
</dbReference>
<dbReference type="PANTHER" id="PTHR11690">
    <property type="entry name" value="AMILORIDE-SENSITIVE SODIUM CHANNEL-RELATED"/>
    <property type="match status" value="1"/>
</dbReference>
<keyword evidence="8 12" id="KW-0406">Ion transport</keyword>
<keyword evidence="11 12" id="KW-0407">Ion channel</keyword>
<dbReference type="Pfam" id="PF00858">
    <property type="entry name" value="ASC"/>
    <property type="match status" value="1"/>
</dbReference>
<keyword evidence="4 12" id="KW-0894">Sodium channel</keyword>
<dbReference type="GO" id="GO:0005272">
    <property type="term" value="F:sodium channel activity"/>
    <property type="evidence" value="ECO:0007669"/>
    <property type="project" value="UniProtKB-KW"/>
</dbReference>
<evidence type="ECO:0000256" key="3">
    <source>
        <dbReference type="ARBA" id="ARBA00022448"/>
    </source>
</evidence>
<comment type="caution">
    <text evidence="13">The sequence shown here is derived from an EMBL/GenBank/DDBJ whole genome shotgun (WGS) entry which is preliminary data.</text>
</comment>
<keyword evidence="7" id="KW-0915">Sodium</keyword>
<reference evidence="13 14" key="1">
    <citation type="submission" date="2024-07" db="EMBL/GenBank/DDBJ databases">
        <title>Chromosome-level genome assembly of the water stick insect Ranatra chinensis (Heteroptera: Nepidae).</title>
        <authorList>
            <person name="Liu X."/>
        </authorList>
    </citation>
    <scope>NUCLEOTIDE SEQUENCE [LARGE SCALE GENOMIC DNA]</scope>
    <source>
        <strain evidence="13">Cailab_2021Rc</strain>
        <tissue evidence="13">Muscle</tissue>
    </source>
</reference>
<keyword evidence="14" id="KW-1185">Reference proteome</keyword>